<dbReference type="OrthoDB" id="6173494at2"/>
<dbReference type="RefSeq" id="WP_123771517.1">
    <property type="nucleotide sequence ID" value="NZ_RKQN01000008.1"/>
</dbReference>
<name>A0A3N4UV90_9GAMM</name>
<dbReference type="GO" id="GO:0003677">
    <property type="term" value="F:DNA binding"/>
    <property type="evidence" value="ECO:0007669"/>
    <property type="project" value="UniProtKB-KW"/>
</dbReference>
<keyword evidence="2" id="KW-0233">DNA recombination</keyword>
<comment type="caution">
    <text evidence="4">The sequence shown here is derived from an EMBL/GenBank/DDBJ whole genome shotgun (WGS) entry which is preliminary data.</text>
</comment>
<dbReference type="GO" id="GO:0015074">
    <property type="term" value="P:DNA integration"/>
    <property type="evidence" value="ECO:0007669"/>
    <property type="project" value="InterPro"/>
</dbReference>
<sequence>MGGRKRKFKPDIPAHIDQAALPKGIYWEDNRWYILEPHPEGGRPRKRTVAYASARLSELHAIVETARGEDPRGSVSYITEQFHRSSEFASLAPRTQKDYRWLAQEACSYVLKDGSPLGRYPVDRMTVPMVQRLVESLAMGRPAAGLQPALPATPTKANHILRYLRRVFAWGMRHGLCRLNPAKGVRQVAERGDNRMPEPEAFAAVLRFARERGQRMAHTEGSVPPYLWAAMMLAYNLRLRGLEVCTLTDAHADDVGIRSNRRKGSLDNVTRWNAELREAWEFLQDYRRRVTEANKRPVPLRPEQRRVIVSQSGTPLTKSALDTAWQRMITMAIRERVITPDQRFSLHGLKHRGITDTAGNIADKQDAAGHRERRMTQRYNHELPVVEPPKLAKPRK</sequence>
<feature type="region of interest" description="Disordered" evidence="3">
    <location>
        <begin position="362"/>
        <end position="396"/>
    </location>
</feature>
<protein>
    <submittedName>
        <fullName evidence="4">Phage integrase family protein</fullName>
    </submittedName>
</protein>
<gene>
    <name evidence="4" type="ORF">EDC50_3191</name>
</gene>
<organism evidence="4 5">
    <name type="scientific">Vulcaniibacterium tengchongense</name>
    <dbReference type="NCBI Taxonomy" id="1273429"/>
    <lineage>
        <taxon>Bacteria</taxon>
        <taxon>Pseudomonadati</taxon>
        <taxon>Pseudomonadota</taxon>
        <taxon>Gammaproteobacteria</taxon>
        <taxon>Lysobacterales</taxon>
        <taxon>Lysobacteraceae</taxon>
        <taxon>Vulcaniibacterium</taxon>
    </lineage>
</organism>
<proteinExistence type="predicted"/>
<evidence type="ECO:0000256" key="3">
    <source>
        <dbReference type="SAM" id="MobiDB-lite"/>
    </source>
</evidence>
<dbReference type="InterPro" id="IPR010998">
    <property type="entry name" value="Integrase_recombinase_N"/>
</dbReference>
<evidence type="ECO:0000313" key="5">
    <source>
        <dbReference type="Proteomes" id="UP000269708"/>
    </source>
</evidence>
<dbReference type="SUPFAM" id="SSF56349">
    <property type="entry name" value="DNA breaking-rejoining enzymes"/>
    <property type="match status" value="1"/>
</dbReference>
<dbReference type="GO" id="GO:0006310">
    <property type="term" value="P:DNA recombination"/>
    <property type="evidence" value="ECO:0007669"/>
    <property type="project" value="UniProtKB-KW"/>
</dbReference>
<dbReference type="InterPro" id="IPR013762">
    <property type="entry name" value="Integrase-like_cat_sf"/>
</dbReference>
<dbReference type="Gene3D" id="1.10.443.10">
    <property type="entry name" value="Intergrase catalytic core"/>
    <property type="match status" value="1"/>
</dbReference>
<dbReference type="EMBL" id="RKQN01000008">
    <property type="protein sequence ID" value="RPE74662.1"/>
    <property type="molecule type" value="Genomic_DNA"/>
</dbReference>
<evidence type="ECO:0000256" key="2">
    <source>
        <dbReference type="ARBA" id="ARBA00023172"/>
    </source>
</evidence>
<reference evidence="4 5" key="1">
    <citation type="submission" date="2018-11" db="EMBL/GenBank/DDBJ databases">
        <title>Genomic Encyclopedia of Type Strains, Phase IV (KMG-IV): sequencing the most valuable type-strain genomes for metagenomic binning, comparative biology and taxonomic classification.</title>
        <authorList>
            <person name="Goeker M."/>
        </authorList>
    </citation>
    <scope>NUCLEOTIDE SEQUENCE [LARGE SCALE GENOMIC DNA]</scope>
    <source>
        <strain evidence="4 5">DSM 25623</strain>
    </source>
</reference>
<dbReference type="AlphaFoldDB" id="A0A3N4UV90"/>
<dbReference type="Gene3D" id="1.10.150.130">
    <property type="match status" value="1"/>
</dbReference>
<dbReference type="InterPro" id="IPR011010">
    <property type="entry name" value="DNA_brk_join_enz"/>
</dbReference>
<evidence type="ECO:0000313" key="4">
    <source>
        <dbReference type="EMBL" id="RPE74662.1"/>
    </source>
</evidence>
<evidence type="ECO:0000256" key="1">
    <source>
        <dbReference type="ARBA" id="ARBA00023125"/>
    </source>
</evidence>
<keyword evidence="1" id="KW-0238">DNA-binding</keyword>
<keyword evidence="5" id="KW-1185">Reference proteome</keyword>
<accession>A0A3N4UV90</accession>
<dbReference type="Proteomes" id="UP000269708">
    <property type="component" value="Unassembled WGS sequence"/>
</dbReference>